<dbReference type="Proteomes" id="UP000248198">
    <property type="component" value="Unassembled WGS sequence"/>
</dbReference>
<evidence type="ECO:0000313" key="2">
    <source>
        <dbReference type="EMBL" id="PYF68879.1"/>
    </source>
</evidence>
<dbReference type="Gene3D" id="3.90.180.10">
    <property type="entry name" value="Medium-chain alcohol dehydrogenases, catalytic domain"/>
    <property type="match status" value="1"/>
</dbReference>
<reference evidence="2 3" key="1">
    <citation type="submission" date="2018-06" db="EMBL/GenBank/DDBJ databases">
        <title>Genomic Encyclopedia of Archaeal and Bacterial Type Strains, Phase II (KMG-II): from individual species to whole genera.</title>
        <authorList>
            <person name="Goeker M."/>
        </authorList>
    </citation>
    <scope>NUCLEOTIDE SEQUENCE [LARGE SCALE GENOMIC DNA]</scope>
    <source>
        <strain evidence="2 3">DSM 27372</strain>
    </source>
</reference>
<dbReference type="AlphaFoldDB" id="A0A318U974"/>
<dbReference type="InterPro" id="IPR036291">
    <property type="entry name" value="NAD(P)-bd_dom_sf"/>
</dbReference>
<dbReference type="EMBL" id="QKLU01000011">
    <property type="protein sequence ID" value="PYF68879.1"/>
    <property type="molecule type" value="Genomic_DNA"/>
</dbReference>
<dbReference type="InterPro" id="IPR011032">
    <property type="entry name" value="GroES-like_sf"/>
</dbReference>
<sequence length="331" mass="35930">MKAIVLNGFGDSKNFSLGEIEKPAVKADEVLVRIRASAFNPIDYQMRLGLRESRLMTSPVLGREFSGVIVALGAQVQGFSLGEEVMAASGSRGSNGTYAQYIAIHYKMLAPKPAGISFEQAAAIPSSGLTALQAFKRMNVKVHDLVFIGGGSGAVGRFLIRLLKRSGVRTIFSTAGNEQSRNILESSGLLKEQVLDYRESGLVQKLLELTGRPFDFVVDLAGGSMSETAAEVLKVNGTYVDITFLGTEKTREILFDHGDLILNISNYAYVLEGKIESYGLALEEIRQMIESGWISPPEIHLIGGLSVSSVQKAHELMENNQVRGKKIVMSI</sequence>
<comment type="caution">
    <text evidence="2">The sequence shown here is derived from an EMBL/GenBank/DDBJ whole genome shotgun (WGS) entry which is preliminary data.</text>
</comment>
<dbReference type="InterPro" id="IPR052585">
    <property type="entry name" value="Lipid_raft_assoc_Zn_ADH"/>
</dbReference>
<feature type="domain" description="Enoyl reductase (ER)" evidence="1">
    <location>
        <begin position="10"/>
        <end position="328"/>
    </location>
</feature>
<dbReference type="InterPro" id="IPR013154">
    <property type="entry name" value="ADH-like_N"/>
</dbReference>
<dbReference type="SUPFAM" id="SSF51735">
    <property type="entry name" value="NAD(P)-binding Rossmann-fold domains"/>
    <property type="match status" value="1"/>
</dbReference>
<dbReference type="InterPro" id="IPR020843">
    <property type="entry name" value="ER"/>
</dbReference>
<dbReference type="InterPro" id="IPR013149">
    <property type="entry name" value="ADH-like_C"/>
</dbReference>
<evidence type="ECO:0000313" key="3">
    <source>
        <dbReference type="Proteomes" id="UP000248198"/>
    </source>
</evidence>
<dbReference type="SMART" id="SM00829">
    <property type="entry name" value="PKS_ER"/>
    <property type="match status" value="1"/>
</dbReference>
<protein>
    <submittedName>
        <fullName evidence="2">NADPH:quinone reductase-like Zn-dependent oxidoreductase</fullName>
    </submittedName>
</protein>
<dbReference type="Pfam" id="PF00107">
    <property type="entry name" value="ADH_zinc_N"/>
    <property type="match status" value="1"/>
</dbReference>
<name>A0A318U974_9SPHI</name>
<dbReference type="GO" id="GO:0016491">
    <property type="term" value="F:oxidoreductase activity"/>
    <property type="evidence" value="ECO:0007669"/>
    <property type="project" value="InterPro"/>
</dbReference>
<dbReference type="CDD" id="cd05289">
    <property type="entry name" value="MDR_like_2"/>
    <property type="match status" value="1"/>
</dbReference>
<dbReference type="OrthoDB" id="9787435at2"/>
<accession>A0A318U974</accession>
<evidence type="ECO:0000259" key="1">
    <source>
        <dbReference type="SMART" id="SM00829"/>
    </source>
</evidence>
<dbReference type="PANTHER" id="PTHR43482">
    <property type="entry name" value="PROTEIN AST1-RELATED"/>
    <property type="match status" value="1"/>
</dbReference>
<dbReference type="RefSeq" id="WP_110834550.1">
    <property type="nucleotide sequence ID" value="NZ_QKLU01000011.1"/>
</dbReference>
<gene>
    <name evidence="2" type="ORF">B0O44_11157</name>
</gene>
<dbReference type="SUPFAM" id="SSF50129">
    <property type="entry name" value="GroES-like"/>
    <property type="match status" value="1"/>
</dbReference>
<organism evidence="2 3">
    <name type="scientific">Pedobacter nutrimenti</name>
    <dbReference type="NCBI Taxonomy" id="1241337"/>
    <lineage>
        <taxon>Bacteria</taxon>
        <taxon>Pseudomonadati</taxon>
        <taxon>Bacteroidota</taxon>
        <taxon>Sphingobacteriia</taxon>
        <taxon>Sphingobacteriales</taxon>
        <taxon>Sphingobacteriaceae</taxon>
        <taxon>Pedobacter</taxon>
    </lineage>
</organism>
<dbReference type="PANTHER" id="PTHR43482:SF1">
    <property type="entry name" value="PROTEIN AST1-RELATED"/>
    <property type="match status" value="1"/>
</dbReference>
<dbReference type="Gene3D" id="3.40.50.720">
    <property type="entry name" value="NAD(P)-binding Rossmann-like Domain"/>
    <property type="match status" value="1"/>
</dbReference>
<dbReference type="Pfam" id="PF08240">
    <property type="entry name" value="ADH_N"/>
    <property type="match status" value="1"/>
</dbReference>
<keyword evidence="3" id="KW-1185">Reference proteome</keyword>
<proteinExistence type="predicted"/>